<dbReference type="EMBL" id="BOPZ01000012">
    <property type="protein sequence ID" value="GIM29065.1"/>
    <property type="molecule type" value="Genomic_DNA"/>
</dbReference>
<evidence type="ECO:0000313" key="1">
    <source>
        <dbReference type="EMBL" id="GIM29065.1"/>
    </source>
</evidence>
<proteinExistence type="predicted"/>
<keyword evidence="2" id="KW-1185">Reference proteome</keyword>
<organism evidence="1 2">
    <name type="scientific">Clostridium polyendosporum</name>
    <dbReference type="NCBI Taxonomy" id="69208"/>
    <lineage>
        <taxon>Bacteria</taxon>
        <taxon>Bacillati</taxon>
        <taxon>Bacillota</taxon>
        <taxon>Clostridia</taxon>
        <taxon>Eubacteriales</taxon>
        <taxon>Clostridiaceae</taxon>
        <taxon>Clostridium</taxon>
    </lineage>
</organism>
<accession>A0A919S0T0</accession>
<gene>
    <name evidence="1" type="ORF">CPJCM30710_17310</name>
</gene>
<name>A0A919S0T0_9CLOT</name>
<sequence>MTLISKYVYNRINQFIRLNKLYKKEVGNMLTVRYQLGFSIVIKTNSLIYINNSPISTWTITDN</sequence>
<dbReference type="AlphaFoldDB" id="A0A919S0T0"/>
<protein>
    <submittedName>
        <fullName evidence="1">Uncharacterized protein</fullName>
    </submittedName>
</protein>
<reference evidence="1" key="1">
    <citation type="submission" date="2021-03" db="EMBL/GenBank/DDBJ databases">
        <title>Taxonomic study of Clostridium polyendosporum from meadow-gley soil under rice.</title>
        <authorList>
            <person name="Kobayashi H."/>
            <person name="Tanizawa Y."/>
            <person name="Yagura M."/>
        </authorList>
    </citation>
    <scope>NUCLEOTIDE SEQUENCE</scope>
    <source>
        <strain evidence="1">JCM 30710</strain>
    </source>
</reference>
<comment type="caution">
    <text evidence="1">The sequence shown here is derived from an EMBL/GenBank/DDBJ whole genome shotgun (WGS) entry which is preliminary data.</text>
</comment>
<evidence type="ECO:0000313" key="2">
    <source>
        <dbReference type="Proteomes" id="UP000679179"/>
    </source>
</evidence>
<dbReference type="Proteomes" id="UP000679179">
    <property type="component" value="Unassembled WGS sequence"/>
</dbReference>